<protein>
    <submittedName>
        <fullName evidence="5">Phenylethanolamine N-methyltransferase</fullName>
    </submittedName>
</protein>
<dbReference type="Gene3D" id="3.40.50.150">
    <property type="entry name" value="Vaccinia Virus protein VP39"/>
    <property type="match status" value="3"/>
</dbReference>
<dbReference type="AlphaFoldDB" id="A0AA47MZA5"/>
<keyword evidence="2" id="KW-0489">Methyltransferase</keyword>
<evidence type="ECO:0000256" key="2">
    <source>
        <dbReference type="ARBA" id="ARBA00022603"/>
    </source>
</evidence>
<keyword evidence="6" id="KW-1185">Reference proteome</keyword>
<gene>
    <name evidence="5" type="primary">Pnmt</name>
    <name evidence="5" type="ORF">N1851_009962</name>
</gene>
<dbReference type="GO" id="GO:0032259">
    <property type="term" value="P:methylation"/>
    <property type="evidence" value="ECO:0007669"/>
    <property type="project" value="UniProtKB-KW"/>
</dbReference>
<reference evidence="5" key="1">
    <citation type="journal article" date="2023" name="Front. Mar. Sci.">
        <title>A new Merluccius polli reference genome to investigate the effects of global change in West African waters.</title>
        <authorList>
            <person name="Mateo J.L."/>
            <person name="Blanco-Fernandez C."/>
            <person name="Garcia-Vazquez E."/>
            <person name="Machado-Schiaffino G."/>
        </authorList>
    </citation>
    <scope>NUCLEOTIDE SEQUENCE</scope>
    <source>
        <strain evidence="5">C29</strain>
        <tissue evidence="5">Fin</tissue>
    </source>
</reference>
<dbReference type="Pfam" id="PF01234">
    <property type="entry name" value="NNMT_PNMT_TEMT"/>
    <property type="match status" value="2"/>
</dbReference>
<dbReference type="PANTHER" id="PTHR10867:SF18">
    <property type="entry name" value="PHENYLETHANOLAMINE N-METHYLTRANSFERASE"/>
    <property type="match status" value="1"/>
</dbReference>
<evidence type="ECO:0000313" key="6">
    <source>
        <dbReference type="Proteomes" id="UP001174136"/>
    </source>
</evidence>
<dbReference type="EMBL" id="JAOPHQ010001787">
    <property type="protein sequence ID" value="KAK0149309.1"/>
    <property type="molecule type" value="Genomic_DNA"/>
</dbReference>
<dbReference type="SUPFAM" id="SSF53335">
    <property type="entry name" value="S-adenosyl-L-methionine-dependent methyltransferases"/>
    <property type="match status" value="2"/>
</dbReference>
<comment type="similarity">
    <text evidence="1">Belongs to the class I-like SAM-binding methyltransferase superfamily. NNMT/PNMT/TEMT family.</text>
</comment>
<dbReference type="GO" id="GO:0005829">
    <property type="term" value="C:cytosol"/>
    <property type="evidence" value="ECO:0007669"/>
    <property type="project" value="TreeGrafter"/>
</dbReference>
<dbReference type="Proteomes" id="UP001174136">
    <property type="component" value="Unassembled WGS sequence"/>
</dbReference>
<dbReference type="InterPro" id="IPR029063">
    <property type="entry name" value="SAM-dependent_MTases_sf"/>
</dbReference>
<dbReference type="GO" id="GO:0004603">
    <property type="term" value="F:phenylethanolamine N-methyltransferase activity"/>
    <property type="evidence" value="ECO:0007669"/>
    <property type="project" value="TreeGrafter"/>
</dbReference>
<evidence type="ECO:0000256" key="4">
    <source>
        <dbReference type="ARBA" id="ARBA00022691"/>
    </source>
</evidence>
<accession>A0AA47MZA5</accession>
<dbReference type="PROSITE" id="PS51681">
    <property type="entry name" value="SAM_MT_NNMT_PNMT_TEMT"/>
    <property type="match status" value="1"/>
</dbReference>
<organism evidence="5 6">
    <name type="scientific">Merluccius polli</name>
    <name type="common">Benguela hake</name>
    <name type="synonym">Merluccius cadenati</name>
    <dbReference type="NCBI Taxonomy" id="89951"/>
    <lineage>
        <taxon>Eukaryota</taxon>
        <taxon>Metazoa</taxon>
        <taxon>Chordata</taxon>
        <taxon>Craniata</taxon>
        <taxon>Vertebrata</taxon>
        <taxon>Euteleostomi</taxon>
        <taxon>Actinopterygii</taxon>
        <taxon>Neopterygii</taxon>
        <taxon>Teleostei</taxon>
        <taxon>Neoteleostei</taxon>
        <taxon>Acanthomorphata</taxon>
        <taxon>Zeiogadaria</taxon>
        <taxon>Gadariae</taxon>
        <taxon>Gadiformes</taxon>
        <taxon>Gadoidei</taxon>
        <taxon>Merlucciidae</taxon>
        <taxon>Merluccius</taxon>
    </lineage>
</organism>
<name>A0AA47MZA5_MERPO</name>
<evidence type="ECO:0000313" key="5">
    <source>
        <dbReference type="EMBL" id="KAK0149309.1"/>
    </source>
</evidence>
<dbReference type="InterPro" id="IPR000940">
    <property type="entry name" value="NNMT_TEMT_trans"/>
</dbReference>
<evidence type="ECO:0000256" key="3">
    <source>
        <dbReference type="ARBA" id="ARBA00022679"/>
    </source>
</evidence>
<comment type="caution">
    <text evidence="5">The sequence shown here is derived from an EMBL/GenBank/DDBJ whole genome shotgun (WGS) entry which is preliminary data.</text>
</comment>
<proteinExistence type="inferred from homology"/>
<sequence>MENKGVKEKTMEDGVAAMAACYAGFDPAAYLQYNYTAPRADFSRRDSIVPWKLGCLHRAFTEGVQEKTMEDGVAAMAASYEGFDPAAYLQYNYTAPRADFTRRDSTVSWKLGCLHRAFTEGDISGGLLVDVGSGPTLYQVLSGCEIFERLVLTDFLEVNRRELKRWLQDQGKSSLDWTPYLQHVCKLEGRGFAAECEAVGMRISTSKSESMVLKRKRVKCTLRVGDEILPQVEEFKYLGVLFTSEGRMEREIDRRIGAASAVMRTLHGSVVVKRELSRKAKLSIYQSIYVPALTYGHELWVMTERTRSRVQAAEMSFLRRVAGLSLRDRVRSSVIREELGVDPLLLRVERSQMRWLGHLVRMPPGRLPGHVPLVGDPGEDPGHAGETIALAWSEKASRLRAVVSDVLPIDVHRPQPLAPGALPSPGADCLVSCFCLESVSPDLDAFTRALGHIGGLLRPKGHLILIGALGESFYQGGPGVQIPVVPLDEAQVCSSLKQNGFTLMRLEVYVLPDDMRVGVDDVSGIFFVKARKE</sequence>
<keyword evidence="3" id="KW-0808">Transferase</keyword>
<dbReference type="PANTHER" id="PTHR10867">
    <property type="entry name" value="NNMT/PNMT/TEMT FAMILY MEMBER"/>
    <property type="match status" value="1"/>
</dbReference>
<evidence type="ECO:0000256" key="1">
    <source>
        <dbReference type="ARBA" id="ARBA00007996"/>
    </source>
</evidence>
<keyword evidence="4" id="KW-0949">S-adenosyl-L-methionine</keyword>